<dbReference type="GO" id="GO:0016491">
    <property type="term" value="F:oxidoreductase activity"/>
    <property type="evidence" value="ECO:0007669"/>
    <property type="project" value="UniProtKB-KW"/>
</dbReference>
<dbReference type="InterPro" id="IPR000866">
    <property type="entry name" value="AhpC/TSA"/>
</dbReference>
<dbReference type="PATRIC" id="fig|34073.19.peg.4238"/>
<sequence>MLILLIAYLGGVLTILSPCILPVLPFVFARADRPFRSHGLPMLLGMALAFAAVATLAAVGGGWIVTLNEYGRHAAIAMLALFGVTLLFPSVADRISRPLVALGIRMSEPRGDGGAAPAPVFSPLLLGVGTGLLWAPCAGPILGLILTGAALNGASVGTSLLLLAYAAGACTSLAAALLFGGRLFSVMKRSLHTGEWVRRAAGAAVLAGVGAIALGLDTGLLARLSLGTTSALEQALVDRIKPRNAQPAREPQAEPVALREDAGLVRVSESRTAPVPARELKVEGRFPSLAGATGWLNSAPLAPEALRGKVVLVDFWTYSCINCLRTLPYLRAWAEKYKDAGLVVIGVHSPEFAFEKQPANVRKAVRDLGIGFPVAMDNDFAIWRGFDNQAWPAFYFIDAEGRIRHHQFGENRYDKAEQVIQQLLAEAGQTRIAAGLVAPLGQGTQAAPGAEPALSGETYLGHERAHGFASPGGIARDHAKVYQAASSPLRTNQWALAGDWMVEAERAVLNSANGRIAYRFQARDLHLVLGPAANGKPVRFRVLVDGKPPLADHGSDTDAQGHGVIDAQKLYQLVRQAASGRERLFEIEFLDAGAQAYAFTFG</sequence>
<keyword evidence="3" id="KW-0560">Oxidoreductase</keyword>
<keyword evidence="1" id="KW-0812">Transmembrane</keyword>
<accession>A0A0H2M260</accession>
<dbReference type="AlphaFoldDB" id="A0A0H2M260"/>
<dbReference type="InterPro" id="IPR050553">
    <property type="entry name" value="Thioredoxin_ResA/DsbE_sf"/>
</dbReference>
<feature type="domain" description="Thioredoxin" evidence="2">
    <location>
        <begin position="267"/>
        <end position="425"/>
    </location>
</feature>
<dbReference type="PROSITE" id="PS51352">
    <property type="entry name" value="THIOREDOXIN_2"/>
    <property type="match status" value="1"/>
</dbReference>
<comment type="caution">
    <text evidence="3">The sequence shown here is derived from an EMBL/GenBank/DDBJ whole genome shotgun (WGS) entry which is preliminary data.</text>
</comment>
<gene>
    <name evidence="3" type="primary">ykuV1</name>
    <name evidence="3" type="ORF">VPARA_41370</name>
</gene>
<dbReference type="InterPro" id="IPR036249">
    <property type="entry name" value="Thioredoxin-like_sf"/>
</dbReference>
<organism evidence="3 4">
    <name type="scientific">Variovorax paradoxus</name>
    <dbReference type="NCBI Taxonomy" id="34073"/>
    <lineage>
        <taxon>Bacteria</taxon>
        <taxon>Pseudomonadati</taxon>
        <taxon>Pseudomonadota</taxon>
        <taxon>Betaproteobacteria</taxon>
        <taxon>Burkholderiales</taxon>
        <taxon>Comamonadaceae</taxon>
        <taxon>Variovorax</taxon>
    </lineage>
</organism>
<keyword evidence="4" id="KW-1185">Reference proteome</keyword>
<name>A0A0H2M260_VARPD</name>
<dbReference type="Gene3D" id="2.60.120.260">
    <property type="entry name" value="Galactose-binding domain-like"/>
    <property type="match status" value="1"/>
</dbReference>
<evidence type="ECO:0000313" key="3">
    <source>
        <dbReference type="EMBL" id="KLN54832.1"/>
    </source>
</evidence>
<reference evidence="3 4" key="1">
    <citation type="submission" date="2015-03" db="EMBL/GenBank/DDBJ databases">
        <title>Genome sequence of Variovorax paradoxus TBEA6.</title>
        <authorList>
            <person name="Poehlein A."/>
            <person name="Schuldes J."/>
            <person name="Wuebbeler J.H."/>
            <person name="Hiessl S."/>
            <person name="Steinbuechel A."/>
            <person name="Daniel R."/>
        </authorList>
    </citation>
    <scope>NUCLEOTIDE SEQUENCE [LARGE SCALE GENOMIC DNA]</scope>
    <source>
        <strain evidence="3 4">TBEA6</strain>
    </source>
</reference>
<evidence type="ECO:0000256" key="1">
    <source>
        <dbReference type="SAM" id="Phobius"/>
    </source>
</evidence>
<feature type="transmembrane region" description="Helical" evidence="1">
    <location>
        <begin position="40"/>
        <end position="64"/>
    </location>
</feature>
<evidence type="ECO:0000313" key="4">
    <source>
        <dbReference type="Proteomes" id="UP000035170"/>
    </source>
</evidence>
<keyword evidence="1" id="KW-0472">Membrane</keyword>
<keyword evidence="1" id="KW-1133">Transmembrane helix</keyword>
<dbReference type="EMBL" id="JZWI01000021">
    <property type="protein sequence ID" value="KLN54832.1"/>
    <property type="molecule type" value="Genomic_DNA"/>
</dbReference>
<dbReference type="Gene3D" id="3.40.30.10">
    <property type="entry name" value="Glutaredoxin"/>
    <property type="match status" value="1"/>
</dbReference>
<dbReference type="EC" id="1.8.-.-" evidence="3"/>
<dbReference type="Pfam" id="PF00578">
    <property type="entry name" value="AhpC-TSA"/>
    <property type="match status" value="1"/>
</dbReference>
<feature type="transmembrane region" description="Helical" evidence="1">
    <location>
        <begin position="163"/>
        <end position="184"/>
    </location>
</feature>
<feature type="transmembrane region" description="Helical" evidence="1">
    <location>
        <begin position="132"/>
        <end position="151"/>
    </location>
</feature>
<dbReference type="InterPro" id="IPR041017">
    <property type="entry name" value="Thioredoxin_10"/>
</dbReference>
<dbReference type="Pfam" id="PF17991">
    <property type="entry name" value="Thioredoxin_10"/>
    <property type="match status" value="1"/>
</dbReference>
<feature type="transmembrane region" description="Helical" evidence="1">
    <location>
        <begin position="70"/>
        <end position="88"/>
    </location>
</feature>
<dbReference type="RefSeq" id="WP_047785820.1">
    <property type="nucleotide sequence ID" value="NZ_JZWI01000021.1"/>
</dbReference>
<dbReference type="SUPFAM" id="SSF52833">
    <property type="entry name" value="Thioredoxin-like"/>
    <property type="match status" value="1"/>
</dbReference>
<dbReference type="Proteomes" id="UP000035170">
    <property type="component" value="Unassembled WGS sequence"/>
</dbReference>
<dbReference type="GO" id="GO:0016209">
    <property type="term" value="F:antioxidant activity"/>
    <property type="evidence" value="ECO:0007669"/>
    <property type="project" value="InterPro"/>
</dbReference>
<dbReference type="PANTHER" id="PTHR42852:SF13">
    <property type="entry name" value="PROTEIN DIPZ"/>
    <property type="match status" value="1"/>
</dbReference>
<feature type="transmembrane region" description="Helical" evidence="1">
    <location>
        <begin position="6"/>
        <end position="28"/>
    </location>
</feature>
<dbReference type="InterPro" id="IPR013766">
    <property type="entry name" value="Thioredoxin_domain"/>
</dbReference>
<dbReference type="CDD" id="cd03012">
    <property type="entry name" value="TlpA_like_DipZ_like"/>
    <property type="match status" value="1"/>
</dbReference>
<proteinExistence type="predicted"/>
<evidence type="ECO:0000259" key="2">
    <source>
        <dbReference type="PROSITE" id="PS51352"/>
    </source>
</evidence>
<dbReference type="PANTHER" id="PTHR42852">
    <property type="entry name" value="THIOL:DISULFIDE INTERCHANGE PROTEIN DSBE"/>
    <property type="match status" value="1"/>
</dbReference>
<protein>
    <submittedName>
        <fullName evidence="3">Thiol-disulfide oxidoreductase YkuV</fullName>
        <ecNumber evidence="3">1.8.-.-</ecNumber>
    </submittedName>
</protein>